<feature type="domain" description="AglB-like core" evidence="21">
    <location>
        <begin position="597"/>
        <end position="713"/>
    </location>
</feature>
<evidence type="ECO:0000259" key="21">
    <source>
        <dbReference type="Pfam" id="PF22627"/>
    </source>
</evidence>
<dbReference type="GO" id="GO:0046872">
    <property type="term" value="F:metal ion binding"/>
    <property type="evidence" value="ECO:0007669"/>
    <property type="project" value="UniProtKB-KW"/>
</dbReference>
<keyword evidence="8 22" id="KW-0808">Transferase</keyword>
<dbReference type="EMBL" id="JAKRVX010000004">
    <property type="protein sequence ID" value="MCL9817532.1"/>
    <property type="molecule type" value="Genomic_DNA"/>
</dbReference>
<name>A0AAE3FXT4_9EURY</name>
<dbReference type="AlphaFoldDB" id="A0AAE3FXT4"/>
<comment type="pathway">
    <text evidence="4">Protein modification; protein glycosylation.</text>
</comment>
<dbReference type="GO" id="GO:0005886">
    <property type="term" value="C:plasma membrane"/>
    <property type="evidence" value="ECO:0007669"/>
    <property type="project" value="UniProtKB-SubCell"/>
</dbReference>
<dbReference type="NCBIfam" id="TIGR04154">
    <property type="entry name" value="archaeo_STT3"/>
    <property type="match status" value="1"/>
</dbReference>
<keyword evidence="9 18" id="KW-0812">Transmembrane</keyword>
<dbReference type="GO" id="GO:0004576">
    <property type="term" value="F:oligosaccharyl transferase activity"/>
    <property type="evidence" value="ECO:0007669"/>
    <property type="project" value="InterPro"/>
</dbReference>
<feature type="transmembrane region" description="Helical" evidence="18">
    <location>
        <begin position="187"/>
        <end position="207"/>
    </location>
</feature>
<reference evidence="22" key="1">
    <citation type="journal article" date="2022" name="Syst. Appl. Microbiol.">
        <title>Natronocalculus amylovorans gen. nov., sp. nov., and Natranaeroarchaeum aerophilus sp. nov., dominant culturable amylolytic natronoarchaea from hypersaline soda lakes in southwestern Siberia.</title>
        <authorList>
            <person name="Sorokin D.Y."/>
            <person name="Elcheninov A.G."/>
            <person name="Khizhniak T.V."/>
            <person name="Koenen M."/>
            <person name="Bale N.J."/>
            <person name="Damste J.S.S."/>
            <person name="Kublanov I.V."/>
        </authorList>
    </citation>
    <scope>NUCLEOTIDE SEQUENCE</scope>
    <source>
        <strain evidence="22">AArc-St2</strain>
    </source>
</reference>
<evidence type="ECO:0000256" key="9">
    <source>
        <dbReference type="ARBA" id="ARBA00022692"/>
    </source>
</evidence>
<keyword evidence="12 18" id="KW-1133">Transmembrane helix</keyword>
<dbReference type="Gene3D" id="2.60.40.3390">
    <property type="match status" value="1"/>
</dbReference>
<evidence type="ECO:0000259" key="20">
    <source>
        <dbReference type="Pfam" id="PF18079"/>
    </source>
</evidence>
<feature type="transmembrane region" description="Helical" evidence="18">
    <location>
        <begin position="251"/>
        <end position="270"/>
    </location>
</feature>
<organism evidence="22 23">
    <name type="scientific">Natronocalculus amylovorans</name>
    <dbReference type="NCBI Taxonomy" id="2917812"/>
    <lineage>
        <taxon>Archaea</taxon>
        <taxon>Methanobacteriati</taxon>
        <taxon>Methanobacteriota</taxon>
        <taxon>Stenosarchaea group</taxon>
        <taxon>Halobacteria</taxon>
        <taxon>Halobacteriales</taxon>
        <taxon>Haloferacaceae</taxon>
        <taxon>Natronocalculus</taxon>
    </lineage>
</organism>
<evidence type="ECO:0000256" key="3">
    <source>
        <dbReference type="ARBA" id="ARBA00004651"/>
    </source>
</evidence>
<comment type="cofactor">
    <cofactor evidence="2">
        <name>Mg(2+)</name>
        <dbReference type="ChEBI" id="CHEBI:18420"/>
    </cofactor>
</comment>
<keyword evidence="14" id="KW-0464">Manganese</keyword>
<evidence type="ECO:0000256" key="17">
    <source>
        <dbReference type="SAM" id="MobiDB-lite"/>
    </source>
</evidence>
<dbReference type="Pfam" id="PF02516">
    <property type="entry name" value="STT3"/>
    <property type="match status" value="1"/>
</dbReference>
<evidence type="ECO:0000259" key="19">
    <source>
        <dbReference type="Pfam" id="PF02516"/>
    </source>
</evidence>
<feature type="region of interest" description="Disordered" evidence="17">
    <location>
        <begin position="1003"/>
        <end position="1057"/>
    </location>
</feature>
<evidence type="ECO:0000256" key="5">
    <source>
        <dbReference type="ARBA" id="ARBA00010810"/>
    </source>
</evidence>
<feature type="transmembrane region" description="Helical" evidence="18">
    <location>
        <begin position="340"/>
        <end position="364"/>
    </location>
</feature>
<feature type="transmembrane region" description="Helical" evidence="18">
    <location>
        <begin position="553"/>
        <end position="572"/>
    </location>
</feature>
<dbReference type="PANTHER" id="PTHR13872:SF1">
    <property type="entry name" value="DOLICHYL-DIPHOSPHOOLIGOSACCHARIDE--PROTEIN GLYCOSYLTRANSFERASE SUBUNIT STT3B"/>
    <property type="match status" value="1"/>
</dbReference>
<comment type="cofactor">
    <cofactor evidence="1">
        <name>Mn(2+)</name>
        <dbReference type="ChEBI" id="CHEBI:29035"/>
    </cofactor>
</comment>
<evidence type="ECO:0000256" key="1">
    <source>
        <dbReference type="ARBA" id="ARBA00001936"/>
    </source>
</evidence>
<reference evidence="22" key="2">
    <citation type="submission" date="2022-02" db="EMBL/GenBank/DDBJ databases">
        <authorList>
            <person name="Elcheninov A.G."/>
            <person name="Sorokin D.Y."/>
            <person name="Kublanov I.V."/>
        </authorList>
    </citation>
    <scope>NUCLEOTIDE SEQUENCE</scope>
    <source>
        <strain evidence="22">AArc-St2</strain>
    </source>
</reference>
<dbReference type="InterPro" id="IPR048307">
    <property type="entry name" value="STT3_N"/>
</dbReference>
<dbReference type="EC" id="2.4.99.21" evidence="6"/>
<evidence type="ECO:0000256" key="10">
    <source>
        <dbReference type="ARBA" id="ARBA00022723"/>
    </source>
</evidence>
<protein>
    <recommendedName>
        <fullName evidence="6">dolichyl-phosphooligosaccharide-protein glycotransferase</fullName>
        <ecNumber evidence="6">2.4.99.21</ecNumber>
    </recommendedName>
    <alternativeName>
        <fullName evidence="15">Oligosaccharyl transferase</fullName>
    </alternativeName>
</protein>
<feature type="transmembrane region" description="Helical" evidence="18">
    <location>
        <begin position="490"/>
        <end position="506"/>
    </location>
</feature>
<evidence type="ECO:0000256" key="15">
    <source>
        <dbReference type="ARBA" id="ARBA00030679"/>
    </source>
</evidence>
<dbReference type="RefSeq" id="WP_250584735.1">
    <property type="nucleotide sequence ID" value="NZ_JAKRVX010000004.1"/>
</dbReference>
<keyword evidence="10" id="KW-0479">Metal-binding</keyword>
<feature type="transmembrane region" description="Helical" evidence="18">
    <location>
        <begin position="512"/>
        <end position="533"/>
    </location>
</feature>
<feature type="transmembrane region" description="Helical" evidence="18">
    <location>
        <begin position="277"/>
        <end position="296"/>
    </location>
</feature>
<comment type="catalytic activity">
    <reaction evidence="16">
        <text>an archaeal dolichyl phosphooligosaccharide + [protein]-L-asparagine = an archaeal dolichyl phosphate + a glycoprotein with the oligosaccharide chain attached by N-beta-D-glycosyl linkage to a protein L-asparagine.</text>
        <dbReference type="EC" id="2.4.99.21"/>
    </reaction>
</comment>
<comment type="caution">
    <text evidence="22">The sequence shown here is derived from an EMBL/GenBank/DDBJ whole genome shotgun (WGS) entry which is preliminary data.</text>
</comment>
<dbReference type="InterPro" id="IPR054479">
    <property type="entry name" value="AglB-like_core"/>
</dbReference>
<feature type="domain" description="Archaeal glycosylation protein B peripheral" evidence="20">
    <location>
        <begin position="897"/>
        <end position="978"/>
    </location>
</feature>
<feature type="transmembrane region" description="Helical" evidence="18">
    <location>
        <begin position="31"/>
        <end position="49"/>
    </location>
</feature>
<evidence type="ECO:0000256" key="8">
    <source>
        <dbReference type="ARBA" id="ARBA00022679"/>
    </source>
</evidence>
<evidence type="ECO:0000256" key="2">
    <source>
        <dbReference type="ARBA" id="ARBA00001946"/>
    </source>
</evidence>
<feature type="transmembrane region" description="Helical" evidence="18">
    <location>
        <begin position="308"/>
        <end position="328"/>
    </location>
</feature>
<dbReference type="Pfam" id="PF18079">
    <property type="entry name" value="AglB_L1"/>
    <property type="match status" value="1"/>
</dbReference>
<keyword evidence="11" id="KW-0460">Magnesium</keyword>
<feature type="transmembrane region" description="Helical" evidence="18">
    <location>
        <begin position="128"/>
        <end position="151"/>
    </location>
</feature>
<feature type="transmembrane region" description="Helical" evidence="18">
    <location>
        <begin position="158"/>
        <end position="175"/>
    </location>
</feature>
<evidence type="ECO:0000313" key="22">
    <source>
        <dbReference type="EMBL" id="MCL9817532.1"/>
    </source>
</evidence>
<feature type="transmembrane region" description="Helical" evidence="18">
    <location>
        <begin position="228"/>
        <end position="245"/>
    </location>
</feature>
<accession>A0AAE3FXT4</accession>
<evidence type="ECO:0000256" key="13">
    <source>
        <dbReference type="ARBA" id="ARBA00023136"/>
    </source>
</evidence>
<evidence type="ECO:0000256" key="7">
    <source>
        <dbReference type="ARBA" id="ARBA00022676"/>
    </source>
</evidence>
<evidence type="ECO:0000256" key="14">
    <source>
        <dbReference type="ARBA" id="ARBA00023211"/>
    </source>
</evidence>
<evidence type="ECO:0000313" key="23">
    <source>
        <dbReference type="Proteomes" id="UP001203207"/>
    </source>
</evidence>
<dbReference type="Gene3D" id="3.40.50.12610">
    <property type="match status" value="1"/>
</dbReference>
<feature type="compositionally biased region" description="Acidic residues" evidence="17">
    <location>
        <begin position="1012"/>
        <end position="1042"/>
    </location>
</feature>
<feature type="transmembrane region" description="Helical" evidence="18">
    <location>
        <begin position="406"/>
        <end position="426"/>
    </location>
</feature>
<dbReference type="PANTHER" id="PTHR13872">
    <property type="entry name" value="DOLICHYL-DIPHOSPHOOLIGOSACCHARIDE--PROTEIN GLYCOSYLTRANSFERASE SUBUNIT"/>
    <property type="match status" value="1"/>
</dbReference>
<feature type="domain" description="Oligosaccharyl transferase STT3 N-terminal" evidence="19">
    <location>
        <begin position="56"/>
        <end position="326"/>
    </location>
</feature>
<feature type="transmembrane region" description="Helical" evidence="18">
    <location>
        <begin position="433"/>
        <end position="450"/>
    </location>
</feature>
<proteinExistence type="inferred from homology"/>
<dbReference type="Pfam" id="PF22627">
    <property type="entry name" value="AglB_core-like"/>
    <property type="match status" value="1"/>
</dbReference>
<evidence type="ECO:0000256" key="6">
    <source>
        <dbReference type="ARBA" id="ARBA00012602"/>
    </source>
</evidence>
<sequence>MSKPTEQGEKTGRSLFSTSEDSSIVDVFERVYHIPLLGAVMAFMLWIRVQSYDNFIINGEIFFTGNDPWYHFRETSYTVQNYPFTMPYDVWTSYPRGQLAGQFGTLWDQLVATAILIVGLGNPTEMQAGMVMLVATAVMATLCVIPTYLIARRFISRPGALFSVLLLALIPGQFLTRSLAGSYQHHAAETFFMAMAVFAMLVAVSVAERHTPVWELVVDRDVAALKKPFLYSALAGVGTALYLYVWQPGVLLVGIFGAFFLIKITADVVHNDTPEPVTFVAAVSMTVAGLMMIIPLEQFSFGVTDYSYTQIFLPIAVAAGAVFLAFLARQWEQRDLDTTTYPAAVGGILLATIVFLAVALPSVWSLLFDNFVRFIGFGAADTQQTIAEAQPLLGQGEGVEPVIREYGLTFFFAAVGLLALILMPLFRSDDANHSFYAGGGLAIVGILVALPALPEAVFGLIGFPWQLGAFMIGALLLIGAMYQVEYETETMLLIVWTGFLIAAAFTQVRFNYYLVIPVVILTAMVFESVIRWADLNADTATEAKNKLTNIEGWQVMVVSAIALAIIVPGLVVPIEAVGASNTAWDVGAGASPGAVIAWDDSFDWMQEETPYPGELEGHDNALEYYGTYENPGDGNYEYPEGTYGVMSWWDYGHWITTQGERIPHANPFQRNAGEAANYLLAPTEDQAEDVLDDINSDNEADAQTRYVMVDWQMVSPASKFSAPIVWYDAEDVSQEDFIQPTYPQMGEEFGQPIFVREHRYYESQMVRLYEYHGSAVDPSPIVVETQEQTVETEAGGQVTIDAVDLEGGIQEFDTMEEAEEYVDDNPGAQIGGLGPNPSERVDALENYRLVKSAETPASFSNSDLQQQTSIMDQVGISEEFHGLTTPQWVKTFERVPGATVEGSGAPANSEVSAQVEMRDHTTNETFVYQQYADADENGEFEMTLPYSTVGYDEFGPENGYTNIDVTAEGEYQFTAVDEDAEDELEAQLIGVADVDEAQVVGEDESAVTVELDTPEIDFEEEEEEADADGDGDSSEEDDESDEQSQLAAPDVALTPIG</sequence>
<keyword evidence="7" id="KW-0328">Glycosyltransferase</keyword>
<feature type="transmembrane region" description="Helical" evidence="18">
    <location>
        <begin position="456"/>
        <end position="478"/>
    </location>
</feature>
<evidence type="ECO:0000256" key="4">
    <source>
        <dbReference type="ARBA" id="ARBA00004922"/>
    </source>
</evidence>
<keyword evidence="23" id="KW-1185">Reference proteome</keyword>
<dbReference type="Proteomes" id="UP001203207">
    <property type="component" value="Unassembled WGS sequence"/>
</dbReference>
<gene>
    <name evidence="22" type="ORF">AArcSt2_11305</name>
</gene>
<comment type="similarity">
    <text evidence="5">Belongs to the STT3 family.</text>
</comment>
<evidence type="ECO:0000256" key="16">
    <source>
        <dbReference type="ARBA" id="ARBA00034066"/>
    </source>
</evidence>
<dbReference type="InterPro" id="IPR026410">
    <property type="entry name" value="OlisacTrfase_arch"/>
</dbReference>
<evidence type="ECO:0000256" key="12">
    <source>
        <dbReference type="ARBA" id="ARBA00022989"/>
    </source>
</evidence>
<comment type="subcellular location">
    <subcellularLocation>
        <location evidence="3">Cell membrane</location>
        <topology evidence="3">Multi-pass membrane protein</topology>
    </subcellularLocation>
</comment>
<evidence type="ECO:0000256" key="11">
    <source>
        <dbReference type="ARBA" id="ARBA00022842"/>
    </source>
</evidence>
<dbReference type="InterPro" id="IPR041154">
    <property type="entry name" value="AglB_P1"/>
</dbReference>
<dbReference type="InterPro" id="IPR003674">
    <property type="entry name" value="Oligo_trans_STT3"/>
</dbReference>
<keyword evidence="13 18" id="KW-0472">Membrane</keyword>
<evidence type="ECO:0000256" key="18">
    <source>
        <dbReference type="SAM" id="Phobius"/>
    </source>
</evidence>